<evidence type="ECO:0000313" key="16">
    <source>
        <dbReference type="EMBL" id="OAA71681.1"/>
    </source>
</evidence>
<dbReference type="PANTHER" id="PTHR42944:SF1">
    <property type="entry name" value="ADENINE DNA GLYCOSYLASE"/>
    <property type="match status" value="1"/>
</dbReference>
<evidence type="ECO:0000259" key="15">
    <source>
        <dbReference type="SMART" id="SM00478"/>
    </source>
</evidence>
<evidence type="ECO:0000256" key="4">
    <source>
        <dbReference type="ARBA" id="ARBA00022023"/>
    </source>
</evidence>
<accession>A0A168CQX3</accession>
<dbReference type="InterPro" id="IPR003651">
    <property type="entry name" value="Endonuclease3_FeS-loop_motif"/>
</dbReference>
<comment type="cofactor">
    <cofactor evidence="13">
        <name>[4Fe-4S] cluster</name>
        <dbReference type="ChEBI" id="CHEBI:49883"/>
    </cofactor>
    <text evidence="13">Binds 1 [4Fe-4S] cluster.</text>
</comment>
<comment type="caution">
    <text evidence="16">The sequence shown here is derived from an EMBL/GenBank/DDBJ whole genome shotgun (WGS) entry which is preliminary data.</text>
</comment>
<dbReference type="PANTHER" id="PTHR42944">
    <property type="entry name" value="ADENINE DNA GLYCOSYLASE"/>
    <property type="match status" value="1"/>
</dbReference>
<dbReference type="InterPro" id="IPR029119">
    <property type="entry name" value="MutY_C"/>
</dbReference>
<dbReference type="InterPro" id="IPR015797">
    <property type="entry name" value="NUDIX_hydrolase-like_dom_sf"/>
</dbReference>
<comment type="function">
    <text evidence="13">Adenine glycosylase active on G-A mispairs.</text>
</comment>
<dbReference type="Gene3D" id="3.90.79.10">
    <property type="entry name" value="Nucleoside Triphosphate Pyrophosphohydrolase"/>
    <property type="match status" value="1"/>
</dbReference>
<comment type="similarity">
    <text evidence="2 13">Belongs to the Nth/MutY family.</text>
</comment>
<dbReference type="InterPro" id="IPR011257">
    <property type="entry name" value="DNA_glycosylase"/>
</dbReference>
<dbReference type="CDD" id="cd00056">
    <property type="entry name" value="ENDO3c"/>
    <property type="match status" value="1"/>
</dbReference>
<dbReference type="SUPFAM" id="SSF48150">
    <property type="entry name" value="DNA-glycosylase"/>
    <property type="match status" value="1"/>
</dbReference>
<dbReference type="OrthoDB" id="10248838at2759"/>
<dbReference type="Gene3D" id="1.10.340.30">
    <property type="entry name" value="Hypothetical protein, domain 2"/>
    <property type="match status" value="1"/>
</dbReference>
<keyword evidence="8" id="KW-0378">Hydrolase</keyword>
<dbReference type="AlphaFoldDB" id="A0A168CQX3"/>
<dbReference type="Gene3D" id="1.10.1670.10">
    <property type="entry name" value="Helix-hairpin-Helix base-excision DNA repair enzymes (C-terminal)"/>
    <property type="match status" value="1"/>
</dbReference>
<keyword evidence="5" id="KW-0004">4Fe-4S</keyword>
<dbReference type="SMART" id="SM00478">
    <property type="entry name" value="ENDO3c"/>
    <property type="match status" value="1"/>
</dbReference>
<dbReference type="SUPFAM" id="SSF55811">
    <property type="entry name" value="Nudix"/>
    <property type="match status" value="1"/>
</dbReference>
<keyword evidence="12 13" id="KW-0326">Glycosidase</keyword>
<name>A0A168CQX3_CORDF</name>
<keyword evidence="6" id="KW-0479">Metal-binding</keyword>
<sequence length="563" mass="61354">MGGQTRTVTRRPAARASPPPSASASDSESASPARPAKRRKTASSTGSKIDAYRKILHQSTAELKPSLPPTRCHTLAYHKPLLLDGGRGADSRAAFLSWFDSVSATRAMPWRKPWVNPADFSSDDDAALRRTLEKRAYEVWISEIMLQQTRVAVVIEYWKRWMERWPTIQDLAAASADDVLAAWRGLGYYSRATRIHEAAKLAVGDSSMRGLLPSSAKDLADKIPGVGRYTAGAISCIAFGRPAPMVDGNVLRVLSRQLGLYGNIKTDKAVIDMIWVAAEELVNAVALDGQDDKTVTPDDTRSDGPGRWGQALMELGSTVCAPRPNCGECPITATCRAYSEGLALSNKSKNTEDIITDMEDMCGVCEPFDETDDIENQPPAAAKKGGKQATLSAFFTKSAPTKPPAKVAKVDVEAIVNHARKFPVKVAKKAVREEETLVCAVVRGDGKYLIHKRPAKGLLAGLWEFPSSMLERDVPASQRKKLAKEFIAGVLNEEGVEYVGELGSVPWLFSHIKLTMHVHLFRLEGTKDVGVGGTMSGRWSEEVDTESMGTGMRKCWDLVKEAA</sequence>
<evidence type="ECO:0000256" key="14">
    <source>
        <dbReference type="SAM" id="MobiDB-lite"/>
    </source>
</evidence>
<keyword evidence="11" id="KW-0234">DNA repair</keyword>
<evidence type="ECO:0000256" key="10">
    <source>
        <dbReference type="ARBA" id="ARBA00023014"/>
    </source>
</evidence>
<dbReference type="GO" id="GO:0032357">
    <property type="term" value="F:oxidized purine DNA binding"/>
    <property type="evidence" value="ECO:0007669"/>
    <property type="project" value="TreeGrafter"/>
</dbReference>
<proteinExistence type="inferred from homology"/>
<dbReference type="SMART" id="SM00525">
    <property type="entry name" value="FES"/>
    <property type="match status" value="1"/>
</dbReference>
<evidence type="ECO:0000256" key="2">
    <source>
        <dbReference type="ARBA" id="ARBA00008343"/>
    </source>
</evidence>
<dbReference type="STRING" id="1081108.A0A168CQX3"/>
<reference evidence="16 17" key="1">
    <citation type="journal article" date="2016" name="Genome Biol. Evol.">
        <title>Divergent and convergent evolution of fungal pathogenicity.</title>
        <authorList>
            <person name="Shang Y."/>
            <person name="Xiao G."/>
            <person name="Zheng P."/>
            <person name="Cen K."/>
            <person name="Zhan S."/>
            <person name="Wang C."/>
        </authorList>
    </citation>
    <scope>NUCLEOTIDE SEQUENCE [LARGE SCALE GENOMIC DNA]</scope>
    <source>
        <strain evidence="16 17">RCEF 1005</strain>
    </source>
</reference>
<keyword evidence="17" id="KW-1185">Reference proteome</keyword>
<gene>
    <name evidence="16" type="ORF">LEL_08916</name>
</gene>
<dbReference type="GO" id="GO:0006285">
    <property type="term" value="P:base-excision repair, AP site formation"/>
    <property type="evidence" value="ECO:0007669"/>
    <property type="project" value="UniProtKB-ARBA"/>
</dbReference>
<dbReference type="GO" id="GO:0006298">
    <property type="term" value="P:mismatch repair"/>
    <property type="evidence" value="ECO:0007669"/>
    <property type="project" value="TreeGrafter"/>
</dbReference>
<dbReference type="Pfam" id="PF00730">
    <property type="entry name" value="HhH-GPD"/>
    <property type="match status" value="1"/>
</dbReference>
<dbReference type="EC" id="3.2.2.31" evidence="3 13"/>
<dbReference type="GO" id="GO:0051539">
    <property type="term" value="F:4 iron, 4 sulfur cluster binding"/>
    <property type="evidence" value="ECO:0007669"/>
    <property type="project" value="UniProtKB-UniRule"/>
</dbReference>
<dbReference type="GO" id="GO:0035485">
    <property type="term" value="F:adenine/guanine mispair binding"/>
    <property type="evidence" value="ECO:0007669"/>
    <property type="project" value="TreeGrafter"/>
</dbReference>
<dbReference type="CDD" id="cd03431">
    <property type="entry name" value="NUDIX_DNA_Glycosylase_C-MutY"/>
    <property type="match status" value="1"/>
</dbReference>
<dbReference type="Pfam" id="PF14815">
    <property type="entry name" value="NUDIX_4"/>
    <property type="match status" value="1"/>
</dbReference>
<evidence type="ECO:0000256" key="1">
    <source>
        <dbReference type="ARBA" id="ARBA00000843"/>
    </source>
</evidence>
<evidence type="ECO:0000256" key="5">
    <source>
        <dbReference type="ARBA" id="ARBA00022485"/>
    </source>
</evidence>
<dbReference type="GO" id="GO:0046872">
    <property type="term" value="F:metal ion binding"/>
    <property type="evidence" value="ECO:0007669"/>
    <property type="project" value="UniProtKB-UniRule"/>
</dbReference>
<evidence type="ECO:0000256" key="9">
    <source>
        <dbReference type="ARBA" id="ARBA00023004"/>
    </source>
</evidence>
<evidence type="ECO:0000256" key="12">
    <source>
        <dbReference type="ARBA" id="ARBA00023295"/>
    </source>
</evidence>
<keyword evidence="7 13" id="KW-0227">DNA damage</keyword>
<evidence type="ECO:0000256" key="6">
    <source>
        <dbReference type="ARBA" id="ARBA00022723"/>
    </source>
</evidence>
<evidence type="ECO:0000256" key="13">
    <source>
        <dbReference type="RuleBase" id="RU365096"/>
    </source>
</evidence>
<comment type="catalytic activity">
    <reaction evidence="1 13">
        <text>Hydrolyzes free adenine bases from 7,8-dihydro-8-oxoguanine:adenine mismatched double-stranded DNA, leaving an apurinic site.</text>
        <dbReference type="EC" id="3.2.2.31"/>
    </reaction>
</comment>
<dbReference type="EMBL" id="AZHF01000008">
    <property type="protein sequence ID" value="OAA71681.1"/>
    <property type="molecule type" value="Genomic_DNA"/>
</dbReference>
<dbReference type="GO" id="GO:0000701">
    <property type="term" value="F:purine-specific mismatch base pair DNA N-glycosylase activity"/>
    <property type="evidence" value="ECO:0007669"/>
    <property type="project" value="UniProtKB-EC"/>
</dbReference>
<dbReference type="InterPro" id="IPR003265">
    <property type="entry name" value="HhH-GPD_domain"/>
</dbReference>
<dbReference type="GO" id="GO:0034039">
    <property type="term" value="F:8-oxo-7,8-dihydroguanine DNA N-glycosylase activity"/>
    <property type="evidence" value="ECO:0007669"/>
    <property type="project" value="TreeGrafter"/>
</dbReference>
<dbReference type="Proteomes" id="UP000076881">
    <property type="component" value="Unassembled WGS sequence"/>
</dbReference>
<protein>
    <recommendedName>
        <fullName evidence="4 13">Adenine DNA glycosylase</fullName>
        <ecNumber evidence="3 13">3.2.2.31</ecNumber>
    </recommendedName>
</protein>
<feature type="region of interest" description="Disordered" evidence="14">
    <location>
        <begin position="1"/>
        <end position="50"/>
    </location>
</feature>
<keyword evidence="9 13" id="KW-0408">Iron</keyword>
<evidence type="ECO:0000256" key="7">
    <source>
        <dbReference type="ARBA" id="ARBA00022763"/>
    </source>
</evidence>
<dbReference type="InterPro" id="IPR023170">
    <property type="entry name" value="HhH_base_excis_C"/>
</dbReference>
<organism evidence="16 17">
    <name type="scientific">Akanthomyces lecanii RCEF 1005</name>
    <dbReference type="NCBI Taxonomy" id="1081108"/>
    <lineage>
        <taxon>Eukaryota</taxon>
        <taxon>Fungi</taxon>
        <taxon>Dikarya</taxon>
        <taxon>Ascomycota</taxon>
        <taxon>Pezizomycotina</taxon>
        <taxon>Sordariomycetes</taxon>
        <taxon>Hypocreomycetidae</taxon>
        <taxon>Hypocreales</taxon>
        <taxon>Cordycipitaceae</taxon>
        <taxon>Akanthomyces</taxon>
        <taxon>Cordyceps confragosa</taxon>
    </lineage>
</organism>
<dbReference type="GO" id="GO:0005634">
    <property type="term" value="C:nucleus"/>
    <property type="evidence" value="ECO:0007669"/>
    <property type="project" value="TreeGrafter"/>
</dbReference>
<feature type="domain" description="HhH-GPD" evidence="15">
    <location>
        <begin position="145"/>
        <end position="318"/>
    </location>
</feature>
<evidence type="ECO:0000256" key="11">
    <source>
        <dbReference type="ARBA" id="ARBA00023204"/>
    </source>
</evidence>
<keyword evidence="10" id="KW-0411">Iron-sulfur</keyword>
<dbReference type="FunFam" id="1.10.340.30:FF:000002">
    <property type="entry name" value="Adenine DNA glycosylase"/>
    <property type="match status" value="1"/>
</dbReference>
<dbReference type="InterPro" id="IPR044298">
    <property type="entry name" value="MIG/MutY"/>
</dbReference>
<evidence type="ECO:0000256" key="3">
    <source>
        <dbReference type="ARBA" id="ARBA00012045"/>
    </source>
</evidence>
<evidence type="ECO:0000313" key="17">
    <source>
        <dbReference type="Proteomes" id="UP000076881"/>
    </source>
</evidence>
<evidence type="ECO:0000256" key="8">
    <source>
        <dbReference type="ARBA" id="ARBA00022801"/>
    </source>
</evidence>
<feature type="compositionally biased region" description="Low complexity" evidence="14">
    <location>
        <begin position="14"/>
        <end position="34"/>
    </location>
</feature>